<dbReference type="Gene3D" id="1.10.760.10">
    <property type="entry name" value="Cytochrome c-like domain"/>
    <property type="match status" value="1"/>
</dbReference>
<keyword evidence="3 6" id="KW-0479">Metal-binding</keyword>
<dbReference type="GO" id="GO:0020037">
    <property type="term" value="F:heme binding"/>
    <property type="evidence" value="ECO:0007669"/>
    <property type="project" value="InterPro"/>
</dbReference>
<keyword evidence="1" id="KW-0813">Transport</keyword>
<dbReference type="HOGENOM" id="CLU_1737547_0_0_0"/>
<feature type="transmembrane region" description="Helical" evidence="7">
    <location>
        <begin position="13"/>
        <end position="31"/>
    </location>
</feature>
<keyword evidence="7" id="KW-0812">Transmembrane</keyword>
<sequence length="150" mass="15285">MNEEHQGFSFAEAAVWLLGLVLTIQIGWLAYSMGQGIAGRPFADGRGAAAGATMAAVDSSAPQPANGPQLFAGNCAGCHGAKAEGGVGPSLKTAAGWTLAEFTEATLHGKTPDGRSLAPIMPHFADTGFSGEAATDQQLEAIHTYLGTLQ</sequence>
<dbReference type="STRING" id="693977.Deipr_0203"/>
<dbReference type="eggNOG" id="COG2010">
    <property type="taxonomic scope" value="Bacteria"/>
</dbReference>
<keyword evidence="7" id="KW-1133">Transmembrane helix</keyword>
<dbReference type="KEGG" id="dpt:Deipr_0203"/>
<accession>F0RP61</accession>
<evidence type="ECO:0000256" key="6">
    <source>
        <dbReference type="PROSITE-ProRule" id="PRU00433"/>
    </source>
</evidence>
<evidence type="ECO:0000259" key="8">
    <source>
        <dbReference type="PROSITE" id="PS51007"/>
    </source>
</evidence>
<dbReference type="EMBL" id="CP002536">
    <property type="protein sequence ID" value="ADY25376.1"/>
    <property type="molecule type" value="Genomic_DNA"/>
</dbReference>
<dbReference type="PANTHER" id="PTHR37823">
    <property type="entry name" value="CYTOCHROME C-553-LIKE"/>
    <property type="match status" value="1"/>
</dbReference>
<evidence type="ECO:0000313" key="10">
    <source>
        <dbReference type="Proteomes" id="UP000007718"/>
    </source>
</evidence>
<dbReference type="InterPro" id="IPR036909">
    <property type="entry name" value="Cyt_c-like_dom_sf"/>
</dbReference>
<keyword evidence="4" id="KW-0249">Electron transport</keyword>
<evidence type="ECO:0000256" key="7">
    <source>
        <dbReference type="SAM" id="Phobius"/>
    </source>
</evidence>
<dbReference type="InterPro" id="IPR009056">
    <property type="entry name" value="Cyt_c-like_dom"/>
</dbReference>
<protein>
    <submittedName>
        <fullName evidence="9">Cytochrome c class I</fullName>
    </submittedName>
</protein>
<dbReference type="Pfam" id="PF00034">
    <property type="entry name" value="Cytochrom_C"/>
    <property type="match status" value="1"/>
</dbReference>
<keyword evidence="7" id="KW-0472">Membrane</keyword>
<dbReference type="OrthoDB" id="68492at2"/>
<evidence type="ECO:0000313" key="9">
    <source>
        <dbReference type="EMBL" id="ADY25376.1"/>
    </source>
</evidence>
<dbReference type="GO" id="GO:0009055">
    <property type="term" value="F:electron transfer activity"/>
    <property type="evidence" value="ECO:0007669"/>
    <property type="project" value="InterPro"/>
</dbReference>
<dbReference type="PROSITE" id="PS51007">
    <property type="entry name" value="CYTC"/>
    <property type="match status" value="1"/>
</dbReference>
<dbReference type="GO" id="GO:0046872">
    <property type="term" value="F:metal ion binding"/>
    <property type="evidence" value="ECO:0007669"/>
    <property type="project" value="UniProtKB-KW"/>
</dbReference>
<feature type="domain" description="Cytochrome c" evidence="8">
    <location>
        <begin position="62"/>
        <end position="150"/>
    </location>
</feature>
<evidence type="ECO:0000256" key="4">
    <source>
        <dbReference type="ARBA" id="ARBA00022982"/>
    </source>
</evidence>
<evidence type="ECO:0000256" key="2">
    <source>
        <dbReference type="ARBA" id="ARBA00022617"/>
    </source>
</evidence>
<reference evidence="10" key="1">
    <citation type="submission" date="2011-02" db="EMBL/GenBank/DDBJ databases">
        <title>The complete sequence of chromosome of Deinococcus proteolyticus DSM 20540.</title>
        <authorList>
            <consortium name="US DOE Joint Genome Institute (JGI-PGF)"/>
            <person name="Lucas S."/>
            <person name="Copeland A."/>
            <person name="Lapidus A."/>
            <person name="Bruce D."/>
            <person name="Goodwin L."/>
            <person name="Pitluck S."/>
            <person name="Kyrpides N."/>
            <person name="Mavromatis K."/>
            <person name="Pagani I."/>
            <person name="Ivanova N."/>
            <person name="Ovchinnikova G."/>
            <person name="Zeytun A."/>
            <person name="Detter J.C."/>
            <person name="Han C."/>
            <person name="Land M."/>
            <person name="Hauser L."/>
            <person name="Markowitz V."/>
            <person name="Cheng J.-F."/>
            <person name="Hugenholtz P."/>
            <person name="Woyke T."/>
            <person name="Wu D."/>
            <person name="Pukall R."/>
            <person name="Steenblock K."/>
            <person name="Brambilla E."/>
            <person name="Klenk H.-P."/>
            <person name="Eisen J.A."/>
        </authorList>
    </citation>
    <scope>NUCLEOTIDE SEQUENCE [LARGE SCALE GENOMIC DNA]</scope>
    <source>
        <strain evidence="10">ATCC 35074 / DSM 20540 / JCM 6276 / NBRC 101906 / NCIMB 13154 / VKM Ac-1939 / CCM 2703 / MRP</strain>
    </source>
</reference>
<proteinExistence type="predicted"/>
<gene>
    <name evidence="9" type="ordered locus">Deipr_0203</name>
</gene>
<dbReference type="Proteomes" id="UP000007718">
    <property type="component" value="Chromosome"/>
</dbReference>
<organism evidence="9 10">
    <name type="scientific">Deinococcus proteolyticus (strain ATCC 35074 / DSM 20540 / JCM 6276 / NBRC 101906 / NCIMB 13154 / VKM Ac-1939 / CCM 2703 / MRP)</name>
    <dbReference type="NCBI Taxonomy" id="693977"/>
    <lineage>
        <taxon>Bacteria</taxon>
        <taxon>Thermotogati</taxon>
        <taxon>Deinococcota</taxon>
        <taxon>Deinococci</taxon>
        <taxon>Deinococcales</taxon>
        <taxon>Deinococcaceae</taxon>
        <taxon>Deinococcus</taxon>
    </lineage>
</organism>
<reference evidence="9 10" key="2">
    <citation type="journal article" date="2012" name="Stand. Genomic Sci.">
        <title>Complete genome sequence of the orange-red pigmented, radioresistant Deinococcus proteolyticus type strain (MRP(T)).</title>
        <authorList>
            <person name="Copeland A."/>
            <person name="Zeytun A."/>
            <person name="Yassawong M."/>
            <person name="Nolan M."/>
            <person name="Lucas S."/>
            <person name="Hammon N."/>
            <person name="Deshpande S."/>
            <person name="Cheng J.F."/>
            <person name="Han C."/>
            <person name="Tapia R."/>
            <person name="Goodwin L.A."/>
            <person name="Pitluck S."/>
            <person name="Mavromatis K."/>
            <person name="Liolios K."/>
            <person name="Pagani I."/>
            <person name="Ivanova N."/>
            <person name="Mikhailova N."/>
            <person name="Pati A."/>
            <person name="Chen A."/>
            <person name="Palaniappan K."/>
            <person name="Land M."/>
            <person name="Hauser L."/>
            <person name="Jeffries C.D."/>
            <person name="Brambilla E.M."/>
            <person name="Rohde M."/>
            <person name="Sikorski J."/>
            <person name="Pukall R."/>
            <person name="Goker M."/>
            <person name="Detter J.C."/>
            <person name="Woyke T."/>
            <person name="Bristow J."/>
            <person name="Eisen J.A."/>
            <person name="Markowitz V."/>
            <person name="Hugenholtz P."/>
            <person name="Kyrpides N.C."/>
            <person name="Klenk H.P."/>
            <person name="Lapidus A."/>
        </authorList>
    </citation>
    <scope>NUCLEOTIDE SEQUENCE [LARGE SCALE GENOMIC DNA]</scope>
    <source>
        <strain evidence="10">ATCC 35074 / DSM 20540 / JCM 6276 / NBRC 101906 / NCIMB 13154 / VKM Ac-1939 / CCM 2703 / MRP</strain>
    </source>
</reference>
<name>F0RP61_DEIPM</name>
<keyword evidence="5 6" id="KW-0408">Iron</keyword>
<keyword evidence="10" id="KW-1185">Reference proteome</keyword>
<dbReference type="PANTHER" id="PTHR37823:SF1">
    <property type="entry name" value="CYTOCHROME C-553-LIKE"/>
    <property type="match status" value="1"/>
</dbReference>
<dbReference type="RefSeq" id="WP_013613985.1">
    <property type="nucleotide sequence ID" value="NC_015161.1"/>
</dbReference>
<evidence type="ECO:0000256" key="3">
    <source>
        <dbReference type="ARBA" id="ARBA00022723"/>
    </source>
</evidence>
<evidence type="ECO:0000256" key="5">
    <source>
        <dbReference type="ARBA" id="ARBA00023004"/>
    </source>
</evidence>
<dbReference type="SUPFAM" id="SSF46626">
    <property type="entry name" value="Cytochrome c"/>
    <property type="match status" value="1"/>
</dbReference>
<dbReference type="InterPro" id="IPR051811">
    <property type="entry name" value="Cytochrome_c550/c551-like"/>
</dbReference>
<keyword evidence="2 6" id="KW-0349">Heme</keyword>
<evidence type="ECO:0000256" key="1">
    <source>
        <dbReference type="ARBA" id="ARBA00022448"/>
    </source>
</evidence>
<dbReference type="AlphaFoldDB" id="F0RP61"/>